<feature type="transmembrane region" description="Helical" evidence="1">
    <location>
        <begin position="321"/>
        <end position="344"/>
    </location>
</feature>
<keyword evidence="3" id="KW-1185">Reference proteome</keyword>
<feature type="transmembrane region" description="Helical" evidence="1">
    <location>
        <begin position="452"/>
        <end position="474"/>
    </location>
</feature>
<comment type="caution">
    <text evidence="2">The sequence shown here is derived from an EMBL/GenBank/DDBJ whole genome shotgun (WGS) entry which is preliminary data.</text>
</comment>
<gene>
    <name evidence="2" type="ORF">MU516_11445</name>
</gene>
<dbReference type="EMBL" id="JANAVZ010000006">
    <property type="protein sequence ID" value="MCT4333477.1"/>
    <property type="molecule type" value="Genomic_DNA"/>
</dbReference>
<protein>
    <submittedName>
        <fullName evidence="2">Uncharacterized protein</fullName>
    </submittedName>
</protein>
<evidence type="ECO:0000313" key="2">
    <source>
        <dbReference type="EMBL" id="MCT4333477.1"/>
    </source>
</evidence>
<feature type="transmembrane region" description="Helical" evidence="1">
    <location>
        <begin position="57"/>
        <end position="74"/>
    </location>
</feature>
<keyword evidence="1" id="KW-1133">Transmembrane helix</keyword>
<evidence type="ECO:0000313" key="3">
    <source>
        <dbReference type="Proteomes" id="UP001320702"/>
    </source>
</evidence>
<keyword evidence="1" id="KW-0472">Membrane</keyword>
<evidence type="ECO:0000256" key="1">
    <source>
        <dbReference type="SAM" id="Phobius"/>
    </source>
</evidence>
<dbReference type="RefSeq" id="WP_260277344.1">
    <property type="nucleotide sequence ID" value="NZ_JANAVZ010000006.1"/>
</dbReference>
<reference evidence="2 3" key="1">
    <citation type="submission" date="2022-04" db="EMBL/GenBank/DDBJ databases">
        <title>Paracoccus sp. YLB-12 draft genome sequence.</title>
        <authorList>
            <person name="Yu L."/>
        </authorList>
    </citation>
    <scope>NUCLEOTIDE SEQUENCE [LARGE SCALE GENOMIC DNA]</scope>
    <source>
        <strain evidence="2 3">YLB-12</strain>
    </source>
</reference>
<dbReference type="Proteomes" id="UP001320702">
    <property type="component" value="Unassembled WGS sequence"/>
</dbReference>
<feature type="transmembrane region" description="Helical" evidence="1">
    <location>
        <begin position="407"/>
        <end position="432"/>
    </location>
</feature>
<feature type="transmembrane region" description="Helical" evidence="1">
    <location>
        <begin position="528"/>
        <end position="546"/>
    </location>
</feature>
<sequence length="564" mass="61621">MNPAYLAACLAGAIVLTVESVQQFRKPGKSVAFDRFSILRGVEIGALCTLGERVRGAAFYVGIYLLIYAGLLGSEQLLQMFVALSGEHAGPTGSSFLPDNSLTVNGLNFGKPFYIATLIMVAMVSGVLAPLERFIRSVAHRAANIPNGVFRIVEDLDRFEFPDYLDSAAPARDRFRLLSGFDHRFPDGAGWNTPSDRQDLRGFLKQIDVLHAAVIGAGRYRFFSTATTESLSDVHDLLVKSYEKLCEDLDGLKTDSPEAQTRFYQAAVDLCENMKAIFAVQFIRNGRSLTALPAQPNNPRDRLYGRLNGHLRSNEEANADALLGATLACAMGSFLAASFIYWLFVRFVLGLGVFPPDVLKSIVTQSIGLAITGAALSFFSGFFALLIRDIRREQGKWAAWNPRFPPVSRLVGTVVLPGVVGMAFVGLALLLQDLAFGYVATMDQMRDFLQDKWRYLLFFAPLGACVSLGVLIATDQHDNLIASRTILVTLAALVPAVVLALICVLIAVPNFTSAQEGWAWAIWYLREALFLLMPLAIFLISYAGLLEMSEKRKHLAAAAVAGEG</sequence>
<feature type="transmembrane region" description="Helical" evidence="1">
    <location>
        <begin position="486"/>
        <end position="508"/>
    </location>
</feature>
<feature type="transmembrane region" description="Helical" evidence="1">
    <location>
        <begin position="364"/>
        <end position="387"/>
    </location>
</feature>
<proteinExistence type="predicted"/>
<accession>A0ABT2KA99</accession>
<name>A0ABT2KA99_9RHOB</name>
<organism evidence="2 3">
    <name type="scientific">Paracoccus maritimus</name>
    <dbReference type="NCBI Taxonomy" id="2933292"/>
    <lineage>
        <taxon>Bacteria</taxon>
        <taxon>Pseudomonadati</taxon>
        <taxon>Pseudomonadota</taxon>
        <taxon>Alphaproteobacteria</taxon>
        <taxon>Rhodobacterales</taxon>
        <taxon>Paracoccaceae</taxon>
        <taxon>Paracoccus</taxon>
    </lineage>
</organism>
<feature type="transmembrane region" description="Helical" evidence="1">
    <location>
        <begin position="113"/>
        <end position="131"/>
    </location>
</feature>
<keyword evidence="1" id="KW-0812">Transmembrane</keyword>